<protein>
    <recommendedName>
        <fullName evidence="3">BTB domain-containing protein</fullName>
    </recommendedName>
</protein>
<dbReference type="PANTHER" id="PTHR24412">
    <property type="entry name" value="KELCH PROTEIN"/>
    <property type="match status" value="1"/>
</dbReference>
<dbReference type="SUPFAM" id="SSF54695">
    <property type="entry name" value="POZ domain"/>
    <property type="match status" value="1"/>
</dbReference>
<sequence>MLCQLYRDPHSKTFLLARQRKEQQLCDVVLKVQGKDFPAHKIVLAAITDYFLAMFTNNLSEKTQSVIELHEMESAVFEKIVEFVYTEEITVTTENSACSNFLENELVPYNCLGIRKFAKRHSAKSLYNAANVFCQRNFKDVIKHTEFLQLPMHEVAELVGCNDLRVCTEEPVFEAVMKWVYHDVDKRRAHLFQLMKLVRLPMLTARYLTAVVDKQVLLKRCFRCRDLLDEAKKFHLRPDLRSTMRGHRFLPRTGNNDVMVVIGGFGKDYLDRAELYRPNSDKWIQIPTLSTKKRLVSAAAVGSVLYAIGGYDGMHHLNTVECMDFSAEELVWKPVASMGYRRGLAGVTVHADMVYICSGYDGYVQLKSMERYSPIEDRWEVIGDLSMGRDGLALTQYRDCIYFIGGFDGINALDKVEVFDVKKSEFSTLHPMISKRSAIPCKCSMFNICVYVLITTHIKYNSCCTYYNIILDFSLDTFRKYFYDDKMCFFRYNGDVLNTVYGYDPYTDTWKTRKSAMSLGRSDPGVAVVRASLHLTGKVKFVEH</sequence>
<dbReference type="Pfam" id="PF00651">
    <property type="entry name" value="BTB"/>
    <property type="match status" value="1"/>
</dbReference>
<dbReference type="Gene3D" id="1.25.40.420">
    <property type="match status" value="1"/>
</dbReference>
<dbReference type="Gene3D" id="3.30.710.10">
    <property type="entry name" value="Potassium Channel Kv1.1, Chain A"/>
    <property type="match status" value="1"/>
</dbReference>
<dbReference type="Gene3D" id="2.120.10.80">
    <property type="entry name" value="Kelch-type beta propeller"/>
    <property type="match status" value="1"/>
</dbReference>
<dbReference type="InterPro" id="IPR017096">
    <property type="entry name" value="BTB-kelch_protein"/>
</dbReference>
<dbReference type="FunFam" id="1.25.40.420:FF:000001">
    <property type="entry name" value="Kelch-like family member 12"/>
    <property type="match status" value="1"/>
</dbReference>
<evidence type="ECO:0000259" key="3">
    <source>
        <dbReference type="PROSITE" id="PS50097"/>
    </source>
</evidence>
<dbReference type="Pfam" id="PF07707">
    <property type="entry name" value="BACK"/>
    <property type="match status" value="1"/>
</dbReference>
<dbReference type="SMART" id="SM00612">
    <property type="entry name" value="Kelch"/>
    <property type="match status" value="5"/>
</dbReference>
<dbReference type="InterPro" id="IPR015915">
    <property type="entry name" value="Kelch-typ_b-propeller"/>
</dbReference>
<keyword evidence="5" id="KW-1185">Reference proteome</keyword>
<evidence type="ECO:0000313" key="5">
    <source>
        <dbReference type="Proteomes" id="UP001634394"/>
    </source>
</evidence>
<dbReference type="Proteomes" id="UP001634394">
    <property type="component" value="Unassembled WGS sequence"/>
</dbReference>
<name>A0ABD3VVH0_SINWO</name>
<keyword evidence="1" id="KW-0880">Kelch repeat</keyword>
<dbReference type="InterPro" id="IPR000210">
    <property type="entry name" value="BTB/POZ_dom"/>
</dbReference>
<dbReference type="AlphaFoldDB" id="A0ABD3VVH0"/>
<accession>A0ABD3VVH0</accession>
<evidence type="ECO:0000256" key="2">
    <source>
        <dbReference type="ARBA" id="ARBA00022737"/>
    </source>
</evidence>
<feature type="domain" description="BTB" evidence="3">
    <location>
        <begin position="26"/>
        <end position="93"/>
    </location>
</feature>
<dbReference type="InterPro" id="IPR011333">
    <property type="entry name" value="SKP1/BTB/POZ_sf"/>
</dbReference>
<evidence type="ECO:0000256" key="1">
    <source>
        <dbReference type="ARBA" id="ARBA00022441"/>
    </source>
</evidence>
<dbReference type="InterPro" id="IPR011705">
    <property type="entry name" value="BACK"/>
</dbReference>
<reference evidence="4 5" key="1">
    <citation type="submission" date="2024-11" db="EMBL/GenBank/DDBJ databases">
        <title>Chromosome-level genome assembly of the freshwater bivalve Anodonta woodiana.</title>
        <authorList>
            <person name="Chen X."/>
        </authorList>
    </citation>
    <scope>NUCLEOTIDE SEQUENCE [LARGE SCALE GENOMIC DNA]</scope>
    <source>
        <strain evidence="4">MN2024</strain>
        <tissue evidence="4">Gills</tissue>
    </source>
</reference>
<dbReference type="Pfam" id="PF01344">
    <property type="entry name" value="Kelch_1"/>
    <property type="match status" value="4"/>
</dbReference>
<dbReference type="EMBL" id="JBJQND010000009">
    <property type="protein sequence ID" value="KAL3865441.1"/>
    <property type="molecule type" value="Genomic_DNA"/>
</dbReference>
<dbReference type="SMART" id="SM00225">
    <property type="entry name" value="BTB"/>
    <property type="match status" value="1"/>
</dbReference>
<dbReference type="SUPFAM" id="SSF117281">
    <property type="entry name" value="Kelch motif"/>
    <property type="match status" value="1"/>
</dbReference>
<dbReference type="PANTHER" id="PTHR24412:SF494">
    <property type="entry name" value="KELCH-LIKE PROTEIN 12"/>
    <property type="match status" value="1"/>
</dbReference>
<dbReference type="InterPro" id="IPR006652">
    <property type="entry name" value="Kelch_1"/>
</dbReference>
<keyword evidence="2" id="KW-0677">Repeat</keyword>
<dbReference type="PROSITE" id="PS50097">
    <property type="entry name" value="BTB"/>
    <property type="match status" value="1"/>
</dbReference>
<dbReference type="PIRSF" id="PIRSF037037">
    <property type="entry name" value="Kelch-like_protein_gigaxonin"/>
    <property type="match status" value="1"/>
</dbReference>
<gene>
    <name evidence="4" type="ORF">ACJMK2_042831</name>
</gene>
<dbReference type="SMART" id="SM00875">
    <property type="entry name" value="BACK"/>
    <property type="match status" value="1"/>
</dbReference>
<evidence type="ECO:0000313" key="4">
    <source>
        <dbReference type="EMBL" id="KAL3865441.1"/>
    </source>
</evidence>
<organism evidence="4 5">
    <name type="scientific">Sinanodonta woodiana</name>
    <name type="common">Chinese pond mussel</name>
    <name type="synonym">Anodonta woodiana</name>
    <dbReference type="NCBI Taxonomy" id="1069815"/>
    <lineage>
        <taxon>Eukaryota</taxon>
        <taxon>Metazoa</taxon>
        <taxon>Spiralia</taxon>
        <taxon>Lophotrochozoa</taxon>
        <taxon>Mollusca</taxon>
        <taxon>Bivalvia</taxon>
        <taxon>Autobranchia</taxon>
        <taxon>Heteroconchia</taxon>
        <taxon>Palaeoheterodonta</taxon>
        <taxon>Unionida</taxon>
        <taxon>Unionoidea</taxon>
        <taxon>Unionidae</taxon>
        <taxon>Unioninae</taxon>
        <taxon>Sinanodonta</taxon>
    </lineage>
</organism>
<comment type="caution">
    <text evidence="4">The sequence shown here is derived from an EMBL/GenBank/DDBJ whole genome shotgun (WGS) entry which is preliminary data.</text>
</comment>
<proteinExistence type="predicted"/>